<dbReference type="Proteomes" id="UP000790787">
    <property type="component" value="Chromosome 21"/>
</dbReference>
<organism evidence="1 2">
    <name type="scientific">Nicotiana tabacum</name>
    <name type="common">Common tobacco</name>
    <dbReference type="NCBI Taxonomy" id="4097"/>
    <lineage>
        <taxon>Eukaryota</taxon>
        <taxon>Viridiplantae</taxon>
        <taxon>Streptophyta</taxon>
        <taxon>Embryophyta</taxon>
        <taxon>Tracheophyta</taxon>
        <taxon>Spermatophyta</taxon>
        <taxon>Magnoliopsida</taxon>
        <taxon>eudicotyledons</taxon>
        <taxon>Gunneridae</taxon>
        <taxon>Pentapetalae</taxon>
        <taxon>asterids</taxon>
        <taxon>lamiids</taxon>
        <taxon>Solanales</taxon>
        <taxon>Solanaceae</taxon>
        <taxon>Nicotianoideae</taxon>
        <taxon>Nicotianeae</taxon>
        <taxon>Nicotiana</taxon>
    </lineage>
</organism>
<evidence type="ECO:0000313" key="1">
    <source>
        <dbReference type="Proteomes" id="UP000790787"/>
    </source>
</evidence>
<sequence length="935" mass="106033">MELKFRHRDYRAEVEIHSFRRMPAQTHPLSLQSPSCDQVDVTDYGRDEFSDPLRGNNRKPEDSAKDLGSTAAEITAEPYRHITIKYPGKEWTSYKKVLMQKFPVSKMISVSSLSSSIMKTGKGTEKPSANAHLEELDDPQRFAEEGIKYITLQEYVSRLTELKDEISRAWHANDRITSFNFSIKVAKLLSDTSILQFYPTLFVLATEILDMLGDMVWERIRQKAEYTEDGTLVHLPDNFRATEICAEAKETCYNWFFKVGSIRELLPRIYLELAIFHCWRFLLQKPADNLPRLVMMARGIADPLVSFYCRLYLAHCAQKLPQRDIGHLIISMNDMNTLLMNGAHIASVKKTSGVLSGNRSSKLGLMEPAIEYVMKCLFRESCELQVGEILMGLGLGRNQSELFGNSSCISLVLHHLLKELPIEIIFSNALDILHLIECSYDYSFDQCLNFKLLGLRLCENISQVNEVNLVMKKVIQVVSRFNSLDEYLNVVDAHIDIALQKHMNSYLDSIFDGILERTSNDEIGESELSSLQSILLKLLNHFDNLENILQLNHFNQILSMMQGSSRTLINLRILSIATRNTFVRDPTTIQFLFEVSRSLHDCIDLSNIKDKENNHSAHLISRFIHMVDYGYEGERHLTFLVQCRGAFGSMSEVKEIIVHSSNLLAVKSRRNDISYVIFVKSCIACSEVTIPSIPCHLKQLNLYLETAEVALMAGLVSHSDGLVDSALRCLNNVDLLEGSRMPKDIDWFQSILCKFCSLIVMIPGDIERGVTSIPRNLFSILSSLSWMLPSMKVKVLCALILTFTALSQKNLLYHSMHDEVMGNDSLFYGDQQYLQELLSFSVVILQSLIDTVLQEPIQVARGNLALDACNAIASSFEACEGASDICSKLVETAKLSLGSDNKYLQSTIEFLNSRGLVQWEDLKRQENNLFCESVV</sequence>
<keyword evidence="1" id="KW-1185">Reference proteome</keyword>
<name>A0AC58TKG9_TOBAC</name>
<reference evidence="2" key="2">
    <citation type="submission" date="2025-08" db="UniProtKB">
        <authorList>
            <consortium name="RefSeq"/>
        </authorList>
    </citation>
    <scope>IDENTIFICATION</scope>
    <source>
        <tissue evidence="2">Leaf</tissue>
    </source>
</reference>
<protein>
    <submittedName>
        <fullName evidence="2">Uncharacterized protein LOC107813325 isoform X1</fullName>
    </submittedName>
</protein>
<gene>
    <name evidence="2" type="primary">LOC107813325</name>
</gene>
<proteinExistence type="predicted"/>
<evidence type="ECO:0000313" key="2">
    <source>
        <dbReference type="RefSeq" id="XP_075097708.1"/>
    </source>
</evidence>
<dbReference type="RefSeq" id="XP_075097708.1">
    <property type="nucleotide sequence ID" value="XM_075241607.1"/>
</dbReference>
<reference evidence="1" key="1">
    <citation type="journal article" date="2014" name="Nat. Commun.">
        <title>The tobacco genome sequence and its comparison with those of tomato and potato.</title>
        <authorList>
            <person name="Sierro N."/>
            <person name="Battey J.N."/>
            <person name="Ouadi S."/>
            <person name="Bakaher N."/>
            <person name="Bovet L."/>
            <person name="Willig A."/>
            <person name="Goepfert S."/>
            <person name="Peitsch M.C."/>
            <person name="Ivanov N.V."/>
        </authorList>
    </citation>
    <scope>NUCLEOTIDE SEQUENCE [LARGE SCALE GENOMIC DNA]</scope>
</reference>
<accession>A0AC58TKG9</accession>